<accession>A0ABT5IF64</accession>
<sequence length="272" mass="30865">MEPQKYPYPFREIELKIIESLDSLVARVRHRARNSVYCINRAWEIKDIDPNMSIFRAITAEEEAATALICALQLRKYPSSELLDLYNHRHKSGIYPFVSAILQSCGPIAEITPQIKLSHQRKRPEFSLMMAGCAEVPDPLNIMVFDGSGDGEDLAPVDFSPAMKMLAAERGASSVAQFVKEEANLRNRLLYALDNGVWRVDKPEQMIRERAKHVMVLLGIVLAVWQVRTPQMLAIHALESYLKALGLKIDKPHDFSDVIAKQRELLRNAKKS</sequence>
<reference evidence="1 2" key="1">
    <citation type="submission" date="2023-01" db="EMBL/GenBank/DDBJ databases">
        <title>Novel species of the genus Asticcacaulis isolated from rivers.</title>
        <authorList>
            <person name="Lu H."/>
        </authorList>
    </citation>
    <scope>NUCLEOTIDE SEQUENCE [LARGE SCALE GENOMIC DNA]</scope>
    <source>
        <strain evidence="1 2">DXS10W</strain>
    </source>
</reference>
<dbReference type="Proteomes" id="UP001216595">
    <property type="component" value="Unassembled WGS sequence"/>
</dbReference>
<evidence type="ECO:0000313" key="2">
    <source>
        <dbReference type="Proteomes" id="UP001216595"/>
    </source>
</evidence>
<evidence type="ECO:0000313" key="1">
    <source>
        <dbReference type="EMBL" id="MDC7694814.1"/>
    </source>
</evidence>
<organism evidence="1 2">
    <name type="scientific">Asticcacaulis currens</name>
    <dbReference type="NCBI Taxonomy" id="2984210"/>
    <lineage>
        <taxon>Bacteria</taxon>
        <taxon>Pseudomonadati</taxon>
        <taxon>Pseudomonadota</taxon>
        <taxon>Alphaproteobacteria</taxon>
        <taxon>Caulobacterales</taxon>
        <taxon>Caulobacteraceae</taxon>
        <taxon>Asticcacaulis</taxon>
    </lineage>
</organism>
<keyword evidence="2" id="KW-1185">Reference proteome</keyword>
<proteinExistence type="predicted"/>
<dbReference type="RefSeq" id="WP_272741522.1">
    <property type="nucleotide sequence ID" value="NZ_JAQQKW010000006.1"/>
</dbReference>
<dbReference type="EMBL" id="JAQQKW010000006">
    <property type="protein sequence ID" value="MDC7694814.1"/>
    <property type="molecule type" value="Genomic_DNA"/>
</dbReference>
<protein>
    <submittedName>
        <fullName evidence="1">Uncharacterized protein</fullName>
    </submittedName>
</protein>
<gene>
    <name evidence="1" type="ORF">PQU94_11035</name>
</gene>
<name>A0ABT5IF64_9CAUL</name>
<comment type="caution">
    <text evidence="1">The sequence shown here is derived from an EMBL/GenBank/DDBJ whole genome shotgun (WGS) entry which is preliminary data.</text>
</comment>